<dbReference type="Gene3D" id="3.30.70.890">
    <property type="entry name" value="GHMP kinase, C-terminal domain"/>
    <property type="match status" value="1"/>
</dbReference>
<dbReference type="InterPro" id="IPR019741">
    <property type="entry name" value="Galactokinase_CS"/>
</dbReference>
<evidence type="ECO:0000256" key="6">
    <source>
        <dbReference type="ARBA" id="ARBA00022777"/>
    </source>
</evidence>
<dbReference type="PRINTS" id="PR00473">
    <property type="entry name" value="GALCTOKINASE"/>
</dbReference>
<dbReference type="GO" id="GO:0005524">
    <property type="term" value="F:ATP binding"/>
    <property type="evidence" value="ECO:0007669"/>
    <property type="project" value="UniProtKB-KW"/>
</dbReference>
<dbReference type="PRINTS" id="PR00959">
    <property type="entry name" value="MEVGALKINASE"/>
</dbReference>
<evidence type="ECO:0000259" key="12">
    <source>
        <dbReference type="Pfam" id="PF08544"/>
    </source>
</evidence>
<feature type="domain" description="GHMP kinase N-terminal" evidence="11">
    <location>
        <begin position="93"/>
        <end position="179"/>
    </location>
</feature>
<dbReference type="FunFam" id="3.30.230.10:FF:000017">
    <property type="entry name" value="Galactokinase"/>
    <property type="match status" value="1"/>
</dbReference>
<dbReference type="EMBL" id="OY288114">
    <property type="protein sequence ID" value="CAJ0851540.1"/>
    <property type="molecule type" value="Genomic_DNA"/>
</dbReference>
<reference evidence="14" key="1">
    <citation type="submission" date="2023-07" db="EMBL/GenBank/DDBJ databases">
        <authorList>
            <person name="Pelsma A.J. K."/>
        </authorList>
    </citation>
    <scope>NUCLEOTIDE SEQUENCE</scope>
</reference>
<dbReference type="EC" id="2.7.1.6" evidence="14"/>
<dbReference type="Pfam" id="PF00288">
    <property type="entry name" value="GHMP_kinases_N"/>
    <property type="match status" value="1"/>
</dbReference>
<evidence type="ECO:0000256" key="1">
    <source>
        <dbReference type="ARBA" id="ARBA00006566"/>
    </source>
</evidence>
<evidence type="ECO:0000256" key="2">
    <source>
        <dbReference type="ARBA" id="ARBA00022490"/>
    </source>
</evidence>
<evidence type="ECO:0000256" key="5">
    <source>
        <dbReference type="ARBA" id="ARBA00022741"/>
    </source>
</evidence>
<evidence type="ECO:0000259" key="13">
    <source>
        <dbReference type="Pfam" id="PF10509"/>
    </source>
</evidence>
<evidence type="ECO:0000259" key="11">
    <source>
        <dbReference type="Pfam" id="PF00288"/>
    </source>
</evidence>
<dbReference type="AlphaFoldDB" id="A0AA48LZ25"/>
<dbReference type="InterPro" id="IPR014721">
    <property type="entry name" value="Ribsml_uS5_D2-typ_fold_subgr"/>
</dbReference>
<dbReference type="InterPro" id="IPR019539">
    <property type="entry name" value="GalKase_N"/>
</dbReference>
<evidence type="ECO:0000256" key="8">
    <source>
        <dbReference type="ARBA" id="ARBA00022842"/>
    </source>
</evidence>
<dbReference type="Pfam" id="PF08544">
    <property type="entry name" value="GHMP_kinases_C"/>
    <property type="match status" value="1"/>
</dbReference>
<gene>
    <name evidence="14" type="primary">galK</name>
    <name evidence="14" type="ORF">AMST5_00433</name>
</gene>
<dbReference type="PANTHER" id="PTHR10457:SF7">
    <property type="entry name" value="GALACTOKINASE-RELATED"/>
    <property type="match status" value="1"/>
</dbReference>
<dbReference type="InterPro" id="IPR036554">
    <property type="entry name" value="GHMP_kinase_C_sf"/>
</dbReference>
<evidence type="ECO:0000256" key="3">
    <source>
        <dbReference type="ARBA" id="ARBA00022679"/>
    </source>
</evidence>
<dbReference type="SUPFAM" id="SSF54211">
    <property type="entry name" value="Ribosomal protein S5 domain 2-like"/>
    <property type="match status" value="1"/>
</dbReference>
<dbReference type="InterPro" id="IPR000705">
    <property type="entry name" value="Galactokinase"/>
</dbReference>
<comment type="similarity">
    <text evidence="1">Belongs to the GHMP kinase family. GalK subfamily.</text>
</comment>
<keyword evidence="3 14" id="KW-0808">Transferase</keyword>
<keyword evidence="2" id="KW-0963">Cytoplasm</keyword>
<dbReference type="InterPro" id="IPR013750">
    <property type="entry name" value="GHMP_kinase_C_dom"/>
</dbReference>
<feature type="domain" description="GHMP kinase C-terminal" evidence="12">
    <location>
        <begin position="282"/>
        <end position="353"/>
    </location>
</feature>
<dbReference type="GO" id="GO:0005829">
    <property type="term" value="C:cytosol"/>
    <property type="evidence" value="ECO:0007669"/>
    <property type="project" value="TreeGrafter"/>
</dbReference>
<evidence type="ECO:0000256" key="9">
    <source>
        <dbReference type="ARBA" id="ARBA00023144"/>
    </source>
</evidence>
<dbReference type="NCBIfam" id="TIGR00131">
    <property type="entry name" value="gal_kin"/>
    <property type="match status" value="1"/>
</dbReference>
<dbReference type="GO" id="GO:0006012">
    <property type="term" value="P:galactose metabolic process"/>
    <property type="evidence" value="ECO:0007669"/>
    <property type="project" value="UniProtKB-KW"/>
</dbReference>
<accession>A0AA48LZ25</accession>
<dbReference type="GO" id="GO:0004335">
    <property type="term" value="F:galactokinase activity"/>
    <property type="evidence" value="ECO:0007669"/>
    <property type="project" value="UniProtKB-EC"/>
</dbReference>
<proteinExistence type="inferred from homology"/>
<dbReference type="InterPro" id="IPR022963">
    <property type="entry name" value="Galactokinase_bac"/>
</dbReference>
<evidence type="ECO:0000256" key="7">
    <source>
        <dbReference type="ARBA" id="ARBA00022840"/>
    </source>
</evidence>
<dbReference type="Gene3D" id="3.30.230.10">
    <property type="match status" value="1"/>
</dbReference>
<dbReference type="FunFam" id="3.30.70.890:FF:000001">
    <property type="entry name" value="Galactokinase"/>
    <property type="match status" value="1"/>
</dbReference>
<dbReference type="PROSITE" id="PS00106">
    <property type="entry name" value="GALACTOKINASE"/>
    <property type="match status" value="1"/>
</dbReference>
<dbReference type="HAMAP" id="MF_00246">
    <property type="entry name" value="Galactokinase"/>
    <property type="match status" value="1"/>
</dbReference>
<keyword evidence="5" id="KW-0547">Nucleotide-binding</keyword>
<dbReference type="Pfam" id="PF10509">
    <property type="entry name" value="GalKase_gal_bdg"/>
    <property type="match status" value="1"/>
</dbReference>
<keyword evidence="6" id="KW-0418">Kinase</keyword>
<evidence type="ECO:0000256" key="10">
    <source>
        <dbReference type="ARBA" id="ARBA00023277"/>
    </source>
</evidence>
<name>A0AA48LZ25_9ZZZZ</name>
<protein>
    <submittedName>
        <fullName evidence="14">Galactokinase</fullName>
        <ecNumber evidence="14">2.7.1.6</ecNumber>
    </submittedName>
</protein>
<dbReference type="InterPro" id="IPR006204">
    <property type="entry name" value="GHMP_kinase_N_dom"/>
</dbReference>
<dbReference type="PANTHER" id="PTHR10457">
    <property type="entry name" value="MEVALONATE KINASE/GALACTOKINASE"/>
    <property type="match status" value="1"/>
</dbReference>
<dbReference type="InterPro" id="IPR020568">
    <property type="entry name" value="Ribosomal_Su5_D2-typ_SF"/>
</dbReference>
<sequence length="386" mass="41405">MPTCDVSDLPLLFKHRFGREPLLFRAPGRVNLIGEHTDYNDGFVLPAALDLATYVAIAPRSDRLIDVHSVNLDSGFTFDLDVAQEPGHDWSDYVRGVAVELLTSGYRLSGADVTVMSTVAMGSGLSASAALEVGFGYALLRSSGDVIDLLELAQICQRAENQFVGMRCGIMDQFISCHGVEGAALLLDCRSLEARPIPLDPAVRIVVCNTGVRHELASSEFNQRRRECEDAVRLLSTKLEGVSALRDVSLAQLREHAELLPELLYKRARHVVSENARVIDAVTALEARDFAAAGALVNASHNSLRDDYNVSCPELDLMAELSRKAPGVYGARMTGGGFGGCTVSLVAAERAESFAAVVGPAYKEATGLSPMIFSCYPGAGVGPAYL</sequence>
<keyword evidence="4" id="KW-0479">Metal-binding</keyword>
<dbReference type="SUPFAM" id="SSF55060">
    <property type="entry name" value="GHMP Kinase, C-terminal domain"/>
    <property type="match status" value="1"/>
</dbReference>
<keyword evidence="10" id="KW-0119">Carbohydrate metabolism</keyword>
<keyword evidence="9" id="KW-0299">Galactose metabolism</keyword>
<keyword evidence="8" id="KW-0460">Magnesium</keyword>
<evidence type="ECO:0000256" key="4">
    <source>
        <dbReference type="ARBA" id="ARBA00022723"/>
    </source>
</evidence>
<dbReference type="GO" id="GO:0046872">
    <property type="term" value="F:metal ion binding"/>
    <property type="evidence" value="ECO:0007669"/>
    <property type="project" value="UniProtKB-KW"/>
</dbReference>
<dbReference type="PIRSF" id="PIRSF000530">
    <property type="entry name" value="Galactokinase"/>
    <property type="match status" value="1"/>
</dbReference>
<dbReference type="InterPro" id="IPR006206">
    <property type="entry name" value="Mevalonate/galactokinase"/>
</dbReference>
<keyword evidence="7" id="KW-0067">ATP-binding</keyword>
<evidence type="ECO:0000313" key="14">
    <source>
        <dbReference type="EMBL" id="CAJ0851540.1"/>
    </source>
</evidence>
<feature type="domain" description="Galactokinase N-terminal" evidence="13">
    <location>
        <begin position="12"/>
        <end position="59"/>
    </location>
</feature>
<organism evidence="14">
    <name type="scientific">freshwater sediment metagenome</name>
    <dbReference type="NCBI Taxonomy" id="556182"/>
    <lineage>
        <taxon>unclassified sequences</taxon>
        <taxon>metagenomes</taxon>
        <taxon>ecological metagenomes</taxon>
    </lineage>
</organism>